<dbReference type="AlphaFoldDB" id="A0A8J3H2M1"/>
<evidence type="ECO:0000313" key="1">
    <source>
        <dbReference type="EMBL" id="GHF70045.1"/>
    </source>
</evidence>
<dbReference type="Pfam" id="PF21983">
    <property type="entry name" value="NikA-like"/>
    <property type="match status" value="1"/>
</dbReference>
<reference evidence="1" key="2">
    <citation type="submission" date="2020-09" db="EMBL/GenBank/DDBJ databases">
        <authorList>
            <person name="Sun Q."/>
            <person name="Kim S."/>
        </authorList>
    </citation>
    <scope>NUCLEOTIDE SEQUENCE</scope>
    <source>
        <strain evidence="1">KCTC 42650</strain>
    </source>
</reference>
<dbReference type="InterPro" id="IPR053842">
    <property type="entry name" value="NikA-like"/>
</dbReference>
<evidence type="ECO:0000313" key="2">
    <source>
        <dbReference type="Proteomes" id="UP000626220"/>
    </source>
</evidence>
<reference evidence="1" key="1">
    <citation type="journal article" date="2014" name="Int. J. Syst. Evol. Microbiol.">
        <title>Complete genome sequence of Corynebacterium casei LMG S-19264T (=DSM 44701T), isolated from a smear-ripened cheese.</title>
        <authorList>
            <consortium name="US DOE Joint Genome Institute (JGI-PGF)"/>
            <person name="Walter F."/>
            <person name="Albersmeier A."/>
            <person name="Kalinowski J."/>
            <person name="Ruckert C."/>
        </authorList>
    </citation>
    <scope>NUCLEOTIDE SEQUENCE</scope>
    <source>
        <strain evidence="1">KCTC 42650</strain>
    </source>
</reference>
<proteinExistence type="predicted"/>
<keyword evidence="2" id="KW-1185">Reference proteome</keyword>
<organism evidence="1 2">
    <name type="scientific">Seohaeicola zhoushanensis</name>
    <dbReference type="NCBI Taxonomy" id="1569283"/>
    <lineage>
        <taxon>Bacteria</taxon>
        <taxon>Pseudomonadati</taxon>
        <taxon>Pseudomonadota</taxon>
        <taxon>Alphaproteobacteria</taxon>
        <taxon>Rhodobacterales</taxon>
        <taxon>Roseobacteraceae</taxon>
        <taxon>Seohaeicola</taxon>
    </lineage>
</organism>
<dbReference type="RefSeq" id="WP_189682520.1">
    <property type="nucleotide sequence ID" value="NZ_BNCJ01000024.1"/>
</dbReference>
<protein>
    <submittedName>
        <fullName evidence="1">Uncharacterized protein</fullName>
    </submittedName>
</protein>
<gene>
    <name evidence="1" type="ORF">GCM10017056_46370</name>
</gene>
<dbReference type="Proteomes" id="UP000626220">
    <property type="component" value="Unassembled WGS sequence"/>
</dbReference>
<comment type="caution">
    <text evidence="1">The sequence shown here is derived from an EMBL/GenBank/DDBJ whole genome shotgun (WGS) entry which is preliminary data.</text>
</comment>
<sequence>MSKSGSEKRQRAISLKARFNDAEAALIRDQAARTGVSVAALIRFAVLHQHPPKSSRIPPLDREAAAQMIGKLGQVAGALRAAADQSDAVQCAAIIDAAHRDLADMRAALFEALGRLP</sequence>
<name>A0A8J3H2M1_9RHOB</name>
<dbReference type="EMBL" id="BNCJ01000024">
    <property type="protein sequence ID" value="GHF70045.1"/>
    <property type="molecule type" value="Genomic_DNA"/>
</dbReference>
<accession>A0A8J3H2M1</accession>